<evidence type="ECO:0000313" key="5">
    <source>
        <dbReference type="EMBL" id="KAF4950412.1"/>
    </source>
</evidence>
<dbReference type="GO" id="GO:0000062">
    <property type="term" value="F:fatty-acyl-CoA binding"/>
    <property type="evidence" value="ECO:0007669"/>
    <property type="project" value="InterPro"/>
</dbReference>
<proteinExistence type="inferred from homology"/>
<keyword evidence="6" id="KW-1185">Reference proteome</keyword>
<dbReference type="PANTHER" id="PTHR23310:SF62">
    <property type="entry name" value="ACYL-COA BINDING PROTEIN 1, ISOFORM A"/>
    <property type="match status" value="1"/>
</dbReference>
<organism evidence="5 6">
    <name type="scientific">Fusarium gaditjirri</name>
    <dbReference type="NCBI Taxonomy" id="282569"/>
    <lineage>
        <taxon>Eukaryota</taxon>
        <taxon>Fungi</taxon>
        <taxon>Dikarya</taxon>
        <taxon>Ascomycota</taxon>
        <taxon>Pezizomycotina</taxon>
        <taxon>Sordariomycetes</taxon>
        <taxon>Hypocreomycetidae</taxon>
        <taxon>Hypocreales</taxon>
        <taxon>Nectriaceae</taxon>
        <taxon>Fusarium</taxon>
        <taxon>Fusarium nisikadoi species complex</taxon>
    </lineage>
</organism>
<dbReference type="GO" id="GO:0006631">
    <property type="term" value="P:fatty acid metabolic process"/>
    <property type="evidence" value="ECO:0007669"/>
    <property type="project" value="TreeGrafter"/>
</dbReference>
<comment type="similarity">
    <text evidence="1">Belongs to the ACBP family.</text>
</comment>
<sequence length="172" mass="18884">MADHDVTQRNLAPKPLHQSHDPAITRTTGEAKLSSSTNIPTALLFLTDFSKLDSSNNSNNLLTSLPIMSESFQKAVEDSKKLTSKPSTDDLLRLYGLYKVANGEDFSAATAPGVFDLKASFEGKAKYNAWKKAAEEEKLTPDDAQAKYVELVERLKEKYGYDANKVPEAVGN</sequence>
<dbReference type="InterPro" id="IPR000582">
    <property type="entry name" value="Acyl-CoA-binding_protein"/>
</dbReference>
<comment type="caution">
    <text evidence="5">The sequence shown here is derived from an EMBL/GenBank/DDBJ whole genome shotgun (WGS) entry which is preliminary data.</text>
</comment>
<dbReference type="PANTHER" id="PTHR23310">
    <property type="entry name" value="ACYL-COA-BINDING PROTEIN, ACBP"/>
    <property type="match status" value="1"/>
</dbReference>
<dbReference type="InterPro" id="IPR035984">
    <property type="entry name" value="Acyl-CoA-binding_sf"/>
</dbReference>
<dbReference type="Gene3D" id="1.20.80.10">
    <property type="match status" value="1"/>
</dbReference>
<reference evidence="5" key="2">
    <citation type="submission" date="2020-05" db="EMBL/GenBank/DDBJ databases">
        <authorList>
            <person name="Kim H.-S."/>
            <person name="Proctor R.H."/>
            <person name="Brown D.W."/>
        </authorList>
    </citation>
    <scope>NUCLEOTIDE SEQUENCE</scope>
    <source>
        <strain evidence="5">NRRL 45417</strain>
    </source>
</reference>
<gene>
    <name evidence="5" type="ORF">FGADI_8231</name>
</gene>
<keyword evidence="2" id="KW-0446">Lipid-binding</keyword>
<feature type="domain" description="ACB" evidence="4">
    <location>
        <begin position="68"/>
        <end position="161"/>
    </location>
</feature>
<feature type="region of interest" description="Disordered" evidence="3">
    <location>
        <begin position="1"/>
        <end position="32"/>
    </location>
</feature>
<accession>A0A8H4T364</accession>
<dbReference type="SUPFAM" id="SSF47027">
    <property type="entry name" value="Acyl-CoA binding protein"/>
    <property type="match status" value="1"/>
</dbReference>
<dbReference type="OrthoDB" id="346910at2759"/>
<dbReference type="Pfam" id="PF00887">
    <property type="entry name" value="ACBP"/>
    <property type="match status" value="1"/>
</dbReference>
<name>A0A8H4T364_9HYPO</name>
<dbReference type="AlphaFoldDB" id="A0A8H4T364"/>
<evidence type="ECO:0000313" key="6">
    <source>
        <dbReference type="Proteomes" id="UP000604273"/>
    </source>
</evidence>
<evidence type="ECO:0000256" key="1">
    <source>
        <dbReference type="ARBA" id="ARBA00005567"/>
    </source>
</evidence>
<dbReference type="EMBL" id="JABFAI010000211">
    <property type="protein sequence ID" value="KAF4950412.1"/>
    <property type="molecule type" value="Genomic_DNA"/>
</dbReference>
<evidence type="ECO:0000259" key="4">
    <source>
        <dbReference type="PROSITE" id="PS51228"/>
    </source>
</evidence>
<reference evidence="5" key="1">
    <citation type="journal article" date="2020" name="BMC Genomics">
        <title>Correction to: Identification and distribution of gene clusters required for synthesis of sphingolipid metabolism inhibitors in diverse species of the filamentous fungus Fusarium.</title>
        <authorList>
            <person name="Kim H.S."/>
            <person name="Lohmar J.M."/>
            <person name="Busman M."/>
            <person name="Brown D.W."/>
            <person name="Naumann T.A."/>
            <person name="Divon H.H."/>
            <person name="Lysoe E."/>
            <person name="Uhlig S."/>
            <person name="Proctor R.H."/>
        </authorList>
    </citation>
    <scope>NUCLEOTIDE SEQUENCE</scope>
    <source>
        <strain evidence="5">NRRL 45417</strain>
    </source>
</reference>
<dbReference type="InterPro" id="IPR014352">
    <property type="entry name" value="FERM/acyl-CoA-bd_prot_sf"/>
</dbReference>
<dbReference type="Proteomes" id="UP000604273">
    <property type="component" value="Unassembled WGS sequence"/>
</dbReference>
<dbReference type="PROSITE" id="PS51228">
    <property type="entry name" value="ACB_2"/>
    <property type="match status" value="1"/>
</dbReference>
<protein>
    <recommendedName>
        <fullName evidence="4">ACB domain-containing protein</fullName>
    </recommendedName>
</protein>
<evidence type="ECO:0000256" key="3">
    <source>
        <dbReference type="SAM" id="MobiDB-lite"/>
    </source>
</evidence>
<dbReference type="PRINTS" id="PR00689">
    <property type="entry name" value="ACOABINDINGP"/>
</dbReference>
<evidence type="ECO:0000256" key="2">
    <source>
        <dbReference type="ARBA" id="ARBA00023121"/>
    </source>
</evidence>